<gene>
    <name evidence="3" type="ORF">MPUL_25140</name>
</gene>
<organism evidence="3 4">
    <name type="scientific">Mycolicibacterium pulveris</name>
    <name type="common">Mycobacterium pulveris</name>
    <dbReference type="NCBI Taxonomy" id="36813"/>
    <lineage>
        <taxon>Bacteria</taxon>
        <taxon>Bacillati</taxon>
        <taxon>Actinomycetota</taxon>
        <taxon>Actinomycetes</taxon>
        <taxon>Mycobacteriales</taxon>
        <taxon>Mycobacteriaceae</taxon>
        <taxon>Mycolicibacterium</taxon>
    </lineage>
</organism>
<keyword evidence="2" id="KW-0812">Transmembrane</keyword>
<dbReference type="Proteomes" id="UP000467252">
    <property type="component" value="Chromosome"/>
</dbReference>
<feature type="region of interest" description="Disordered" evidence="1">
    <location>
        <begin position="61"/>
        <end position="87"/>
    </location>
</feature>
<reference evidence="3 4" key="1">
    <citation type="journal article" date="2019" name="Emerg. Microbes Infect.">
        <title>Comprehensive subspecies identification of 175 nontuberculous mycobacteria species based on 7547 genomic profiles.</title>
        <authorList>
            <person name="Matsumoto Y."/>
            <person name="Kinjo T."/>
            <person name="Motooka D."/>
            <person name="Nabeya D."/>
            <person name="Jung N."/>
            <person name="Uechi K."/>
            <person name="Horii T."/>
            <person name="Iida T."/>
            <person name="Fujita J."/>
            <person name="Nakamura S."/>
        </authorList>
    </citation>
    <scope>NUCLEOTIDE SEQUENCE [LARGE SCALE GENOMIC DNA]</scope>
    <source>
        <strain evidence="3 4">JCM 6370</strain>
    </source>
</reference>
<keyword evidence="2" id="KW-1133">Transmembrane helix</keyword>
<evidence type="ECO:0000256" key="2">
    <source>
        <dbReference type="SAM" id="Phobius"/>
    </source>
</evidence>
<evidence type="ECO:0000313" key="3">
    <source>
        <dbReference type="EMBL" id="BBY81356.1"/>
    </source>
</evidence>
<feature type="transmembrane region" description="Helical" evidence="2">
    <location>
        <begin position="39"/>
        <end position="60"/>
    </location>
</feature>
<sequence length="358" mass="38401">MSHPPPGGPPYPPQQPPWPPQQQWAPGPPPKKRGNGWKWALGAVALLAVIGVTVAVTISVTKDDGSDDSNSSANTFSLASADDKGPANVITEDPTCAAWTPINSTLAQAQHNGWDSIDRSISAEQWTTEQRTQYDAVGRAMIAAADQSTRLVEITPHRVIRKLYEQFIAYARAYGNAIPTYEPVDNYLAIVAADTSSALANLCAAITYGTAQAWAPLLPAPDPPSRIAAIQNPNNPEQFLTAPDPTCGEWEGLLRRFQADTTAWGTIDASKPFAEWNPEQRSVADSLKTVISTFADDVEDLGRRSESATLEDFAVLAAQYRRAFVEALPTYTSADSYLSGVAVDLTNAIFDACKAAGA</sequence>
<protein>
    <submittedName>
        <fullName evidence="3">Uncharacterized protein</fullName>
    </submittedName>
</protein>
<proteinExistence type="predicted"/>
<keyword evidence="2" id="KW-0472">Membrane</keyword>
<evidence type="ECO:0000256" key="1">
    <source>
        <dbReference type="SAM" id="MobiDB-lite"/>
    </source>
</evidence>
<keyword evidence="4" id="KW-1185">Reference proteome</keyword>
<dbReference type="AlphaFoldDB" id="A0A7I7UMK0"/>
<name>A0A7I7UMK0_MYCPV</name>
<feature type="region of interest" description="Disordered" evidence="1">
    <location>
        <begin position="1"/>
        <end position="36"/>
    </location>
</feature>
<accession>A0A7I7UMK0</accession>
<feature type="compositionally biased region" description="Pro residues" evidence="1">
    <location>
        <begin position="1"/>
        <end position="20"/>
    </location>
</feature>
<dbReference type="EMBL" id="AP022599">
    <property type="protein sequence ID" value="BBY81356.1"/>
    <property type="molecule type" value="Genomic_DNA"/>
</dbReference>
<evidence type="ECO:0000313" key="4">
    <source>
        <dbReference type="Proteomes" id="UP000467252"/>
    </source>
</evidence>